<feature type="transmembrane region" description="Helical" evidence="6">
    <location>
        <begin position="269"/>
        <end position="289"/>
    </location>
</feature>
<evidence type="ECO:0000313" key="8">
    <source>
        <dbReference type="EMBL" id="TQV86274.1"/>
    </source>
</evidence>
<dbReference type="PANTHER" id="PTHR23505:SF79">
    <property type="entry name" value="PROTEIN SPINSTER"/>
    <property type="match status" value="1"/>
</dbReference>
<dbReference type="PROSITE" id="PS50850">
    <property type="entry name" value="MFS"/>
    <property type="match status" value="1"/>
</dbReference>
<dbReference type="InterPro" id="IPR020846">
    <property type="entry name" value="MFS_dom"/>
</dbReference>
<keyword evidence="3 6" id="KW-0812">Transmembrane</keyword>
<comment type="caution">
    <text evidence="8">The sequence shown here is derived from an EMBL/GenBank/DDBJ whole genome shotgun (WGS) entry which is preliminary data.</text>
</comment>
<dbReference type="Gene3D" id="1.20.1250.20">
    <property type="entry name" value="MFS general substrate transporter like domains"/>
    <property type="match status" value="2"/>
</dbReference>
<dbReference type="CDD" id="cd17328">
    <property type="entry name" value="MFS_spinster_like"/>
    <property type="match status" value="1"/>
</dbReference>
<proteinExistence type="predicted"/>
<keyword evidence="5 6" id="KW-0472">Membrane</keyword>
<keyword evidence="2" id="KW-0813">Transport</keyword>
<evidence type="ECO:0000259" key="7">
    <source>
        <dbReference type="PROSITE" id="PS50850"/>
    </source>
</evidence>
<feature type="transmembrane region" description="Helical" evidence="6">
    <location>
        <begin position="400"/>
        <end position="420"/>
    </location>
</feature>
<reference evidence="8 9" key="1">
    <citation type="submission" date="2019-06" db="EMBL/GenBank/DDBJ databases">
        <title>Whole genome sequence for Cellvibrionaceae sp. R142.</title>
        <authorList>
            <person name="Wang G."/>
        </authorList>
    </citation>
    <scope>NUCLEOTIDE SEQUENCE [LARGE SCALE GENOMIC DNA]</scope>
    <source>
        <strain evidence="8 9">R142</strain>
    </source>
</reference>
<dbReference type="Proteomes" id="UP000319732">
    <property type="component" value="Unassembled WGS sequence"/>
</dbReference>
<dbReference type="InterPro" id="IPR036259">
    <property type="entry name" value="MFS_trans_sf"/>
</dbReference>
<evidence type="ECO:0000256" key="2">
    <source>
        <dbReference type="ARBA" id="ARBA00022448"/>
    </source>
</evidence>
<evidence type="ECO:0000256" key="3">
    <source>
        <dbReference type="ARBA" id="ARBA00022692"/>
    </source>
</evidence>
<name>A0A545U9X0_9GAMM</name>
<dbReference type="GO" id="GO:0022857">
    <property type="term" value="F:transmembrane transporter activity"/>
    <property type="evidence" value="ECO:0007669"/>
    <property type="project" value="InterPro"/>
</dbReference>
<evidence type="ECO:0000313" key="9">
    <source>
        <dbReference type="Proteomes" id="UP000319732"/>
    </source>
</evidence>
<dbReference type="GO" id="GO:0016020">
    <property type="term" value="C:membrane"/>
    <property type="evidence" value="ECO:0007669"/>
    <property type="project" value="UniProtKB-SubCell"/>
</dbReference>
<dbReference type="RefSeq" id="WP_142902427.1">
    <property type="nucleotide sequence ID" value="NZ_ML660087.1"/>
</dbReference>
<feature type="transmembrane region" description="Helical" evidence="6">
    <location>
        <begin position="328"/>
        <end position="348"/>
    </location>
</feature>
<accession>A0A545U9X0</accession>
<sequence length="430" mass="46292">MEKVHTEAEPARTKEVSKNYRIYVLAILTLVYTFNFIDRQILVILQESVKAELQLSDAQLGLLTGLAFAVFYVSLGIPIARWADRGNRRDIIALAITVWSGMTVLCGMAQNYLQLLLYRIGVGVGEAGCSPPAHSMISDYFPPQQRATAMSVYSMGVYIGILAGFLIGGWVNQMFGWRMAFFLVGAPGLLVALVLRLTVREPVRGMYDGGTEAAPPSFRATMAALWQLRSFRYFSLGTALAAFTSYGIGNFMPSFLIRFHGFDSLQTGASLALASGIGGGLGTICGGIIADRKGAADKRWYLWVSVITQIMNVPLILAGLFAGGATAALVFIFCATFTGACYLGPTLAITHTLVKPRMRAMASAVLFLILNLIGLGFGPLTVGLLSDFLVATHGAESLRYSMAIVALMALVAALCFFMGARRLPGDLARS</sequence>
<comment type="subcellular location">
    <subcellularLocation>
        <location evidence="1">Membrane</location>
        <topology evidence="1">Multi-pass membrane protein</topology>
    </subcellularLocation>
</comment>
<feature type="transmembrane region" description="Helical" evidence="6">
    <location>
        <begin position="177"/>
        <end position="197"/>
    </location>
</feature>
<evidence type="ECO:0000256" key="4">
    <source>
        <dbReference type="ARBA" id="ARBA00022989"/>
    </source>
</evidence>
<dbReference type="InterPro" id="IPR044770">
    <property type="entry name" value="MFS_spinster-like"/>
</dbReference>
<gene>
    <name evidence="8" type="ORF">FKG94_01610</name>
</gene>
<organism evidence="8 9">
    <name type="scientific">Exilibacterium tricleocarpae</name>
    <dbReference type="NCBI Taxonomy" id="2591008"/>
    <lineage>
        <taxon>Bacteria</taxon>
        <taxon>Pseudomonadati</taxon>
        <taxon>Pseudomonadota</taxon>
        <taxon>Gammaproteobacteria</taxon>
        <taxon>Cellvibrionales</taxon>
        <taxon>Cellvibrionaceae</taxon>
        <taxon>Exilibacterium</taxon>
    </lineage>
</organism>
<evidence type="ECO:0000256" key="1">
    <source>
        <dbReference type="ARBA" id="ARBA00004141"/>
    </source>
</evidence>
<evidence type="ECO:0000256" key="6">
    <source>
        <dbReference type="SAM" id="Phobius"/>
    </source>
</evidence>
<dbReference type="InterPro" id="IPR011701">
    <property type="entry name" value="MFS"/>
</dbReference>
<dbReference type="EMBL" id="VHSG01000002">
    <property type="protein sequence ID" value="TQV86274.1"/>
    <property type="molecule type" value="Genomic_DNA"/>
</dbReference>
<feature type="transmembrane region" description="Helical" evidence="6">
    <location>
        <begin position="58"/>
        <end position="79"/>
    </location>
</feature>
<evidence type="ECO:0000256" key="5">
    <source>
        <dbReference type="ARBA" id="ARBA00023136"/>
    </source>
</evidence>
<protein>
    <submittedName>
        <fullName evidence="8">MFS transporter</fullName>
    </submittedName>
</protein>
<dbReference type="SUPFAM" id="SSF103473">
    <property type="entry name" value="MFS general substrate transporter"/>
    <property type="match status" value="1"/>
</dbReference>
<feature type="transmembrane region" description="Helical" evidence="6">
    <location>
        <begin position="360"/>
        <end position="380"/>
    </location>
</feature>
<dbReference type="PANTHER" id="PTHR23505">
    <property type="entry name" value="SPINSTER"/>
    <property type="match status" value="1"/>
</dbReference>
<feature type="transmembrane region" description="Helical" evidence="6">
    <location>
        <begin position="152"/>
        <end position="171"/>
    </location>
</feature>
<feature type="transmembrane region" description="Helical" evidence="6">
    <location>
        <begin position="20"/>
        <end position="37"/>
    </location>
</feature>
<keyword evidence="9" id="KW-1185">Reference proteome</keyword>
<dbReference type="OrthoDB" id="6057322at2"/>
<feature type="domain" description="Major facilitator superfamily (MFS) profile" evidence="7">
    <location>
        <begin position="24"/>
        <end position="424"/>
    </location>
</feature>
<dbReference type="Pfam" id="PF07690">
    <property type="entry name" value="MFS_1"/>
    <property type="match status" value="1"/>
</dbReference>
<feature type="transmembrane region" description="Helical" evidence="6">
    <location>
        <begin position="301"/>
        <end position="322"/>
    </location>
</feature>
<feature type="transmembrane region" description="Helical" evidence="6">
    <location>
        <begin position="231"/>
        <end position="249"/>
    </location>
</feature>
<dbReference type="AlphaFoldDB" id="A0A545U9X0"/>
<keyword evidence="4 6" id="KW-1133">Transmembrane helix</keyword>